<dbReference type="Gene3D" id="1.10.357.10">
    <property type="entry name" value="Tetracycline Repressor, domain 2"/>
    <property type="match status" value="1"/>
</dbReference>
<gene>
    <name evidence="1" type="ORF">ABS642_15110</name>
</gene>
<dbReference type="AlphaFoldDB" id="A0AAU7VS49"/>
<sequence>MPRRAADETRALLVRIGMKMLVTRGVSAGVQHIRLQEVLRHAGLTTGAAYRLWADQTEYQKDVAVAVVRHRAEHPTDQARSRLQSLIDEKAPLDEVLRQGALGHFGLETFASRLFLVTLALRTTADSWPELTEASRERHRDSIEKFADYYAYLMSEYGYRMREPYTVRQFSEAMAALGDGFAVRTLEGLPHLMTEVDGETWPLFGIAARGLVHEFMEKA</sequence>
<accession>A0AAU7VS49</accession>
<reference evidence="1" key="1">
    <citation type="submission" date="2024-06" db="EMBL/GenBank/DDBJ databases">
        <title>Draft genome sequence of Microbacterium sp. strain A8/3-1, isolated from Oxytropis tragacanthoides Fisch. ex DC. Root nodules in the Altai region of Russia.</title>
        <authorList>
            <person name="Sazanova A."/>
            <person name="Guro P."/>
            <person name="Kuznetsova I."/>
            <person name="Belimov A."/>
            <person name="Safronova V."/>
        </authorList>
    </citation>
    <scope>NUCLEOTIDE SEQUENCE</scope>
    <source>
        <strain evidence="1">A8/3-1</strain>
    </source>
</reference>
<evidence type="ECO:0008006" key="2">
    <source>
        <dbReference type="Google" id="ProtNLM"/>
    </source>
</evidence>
<organism evidence="1">
    <name type="scientific">Microbacterium sp. A8/3-1</name>
    <dbReference type="NCBI Taxonomy" id="3160749"/>
    <lineage>
        <taxon>Bacteria</taxon>
        <taxon>Bacillati</taxon>
        <taxon>Actinomycetota</taxon>
        <taxon>Actinomycetes</taxon>
        <taxon>Micrococcales</taxon>
        <taxon>Microbacteriaceae</taxon>
        <taxon>Microbacterium</taxon>
    </lineage>
</organism>
<dbReference type="RefSeq" id="WP_350350745.1">
    <property type="nucleotide sequence ID" value="NZ_CP158357.1"/>
</dbReference>
<name>A0AAU7VS49_9MICO</name>
<evidence type="ECO:0000313" key="1">
    <source>
        <dbReference type="EMBL" id="XBX77233.1"/>
    </source>
</evidence>
<protein>
    <recommendedName>
        <fullName evidence="2">HTH tetR-type domain-containing protein</fullName>
    </recommendedName>
</protein>
<dbReference type="EMBL" id="CP158357">
    <property type="protein sequence ID" value="XBX77233.1"/>
    <property type="molecule type" value="Genomic_DNA"/>
</dbReference>
<proteinExistence type="predicted"/>